<evidence type="ECO:0000256" key="2">
    <source>
        <dbReference type="PROSITE-ProRule" id="PRU00196"/>
    </source>
</evidence>
<reference evidence="4" key="4">
    <citation type="submission" date="2025-09" db="UniProtKB">
        <authorList>
            <consortium name="Ensembl"/>
        </authorList>
    </citation>
    <scope>IDENTIFICATION</scope>
</reference>
<evidence type="ECO:0000256" key="1">
    <source>
        <dbReference type="ARBA" id="ARBA00023157"/>
    </source>
</evidence>
<dbReference type="EMBL" id="EAAA01001833">
    <property type="status" value="NOT_ANNOTATED_CDS"/>
    <property type="molecule type" value="Genomic_DNA"/>
</dbReference>
<dbReference type="Proteomes" id="UP000008144">
    <property type="component" value="Chromosome 3"/>
</dbReference>
<name>F6TPC7_CIOIN</name>
<sequence length="207" mass="23204">MKTGLKDCHRRTRYDVTINENPAHPIRGSKLLNKNILFTSNFRCMILLLWLLASPACCNDVIGNVTSSGRLLSVMVGNKSILSRAGLFKPMHIKRVNGILPTVITPTFNPYSGVYNNRRFSYRQATSSRYSDAASNFLRTRIFSIFGRNFSNKSIQLAGSYLPYMGRVQVSIREQRWGTICGDQWDAKDATVACRELGFAVGGVIAR</sequence>
<reference evidence="5" key="1">
    <citation type="journal article" date="2002" name="Science">
        <title>The draft genome of Ciona intestinalis: insights into chordate and vertebrate origins.</title>
        <authorList>
            <person name="Dehal P."/>
            <person name="Satou Y."/>
            <person name="Campbell R.K."/>
            <person name="Chapman J."/>
            <person name="Degnan B."/>
            <person name="De Tomaso A."/>
            <person name="Davidson B."/>
            <person name="Di Gregorio A."/>
            <person name="Gelpke M."/>
            <person name="Goodstein D.M."/>
            <person name="Harafuji N."/>
            <person name="Hastings K.E."/>
            <person name="Ho I."/>
            <person name="Hotta K."/>
            <person name="Huang W."/>
            <person name="Kawashima T."/>
            <person name="Lemaire P."/>
            <person name="Martinez D."/>
            <person name="Meinertzhagen I.A."/>
            <person name="Necula S."/>
            <person name="Nonaka M."/>
            <person name="Putnam N."/>
            <person name="Rash S."/>
            <person name="Saiga H."/>
            <person name="Satake M."/>
            <person name="Terry A."/>
            <person name="Yamada L."/>
            <person name="Wang H.G."/>
            <person name="Awazu S."/>
            <person name="Azumi K."/>
            <person name="Boore J."/>
            <person name="Branno M."/>
            <person name="Chin-Bow S."/>
            <person name="DeSantis R."/>
            <person name="Doyle S."/>
            <person name="Francino P."/>
            <person name="Keys D.N."/>
            <person name="Haga S."/>
            <person name="Hayashi H."/>
            <person name="Hino K."/>
            <person name="Imai K.S."/>
            <person name="Inaba K."/>
            <person name="Kano S."/>
            <person name="Kobayashi K."/>
            <person name="Kobayashi M."/>
            <person name="Lee B.I."/>
            <person name="Makabe K.W."/>
            <person name="Manohar C."/>
            <person name="Matassi G."/>
            <person name="Medina M."/>
            <person name="Mochizuki Y."/>
            <person name="Mount S."/>
            <person name="Morishita T."/>
            <person name="Miura S."/>
            <person name="Nakayama A."/>
            <person name="Nishizaka S."/>
            <person name="Nomoto H."/>
            <person name="Ohta F."/>
            <person name="Oishi K."/>
            <person name="Rigoutsos I."/>
            <person name="Sano M."/>
            <person name="Sasaki A."/>
            <person name="Sasakura Y."/>
            <person name="Shoguchi E."/>
            <person name="Shin-i T."/>
            <person name="Spagnuolo A."/>
            <person name="Stainier D."/>
            <person name="Suzuki M.M."/>
            <person name="Tassy O."/>
            <person name="Takatori N."/>
            <person name="Tokuoka M."/>
            <person name="Yagi K."/>
            <person name="Yoshizaki F."/>
            <person name="Wada S."/>
            <person name="Zhang C."/>
            <person name="Hyatt P.D."/>
            <person name="Larimer F."/>
            <person name="Detter C."/>
            <person name="Doggett N."/>
            <person name="Glavina T."/>
            <person name="Hawkins T."/>
            <person name="Richardson P."/>
            <person name="Lucas S."/>
            <person name="Kohara Y."/>
            <person name="Levine M."/>
            <person name="Satoh N."/>
            <person name="Rokhsar D.S."/>
        </authorList>
    </citation>
    <scope>NUCLEOTIDE SEQUENCE [LARGE SCALE GENOMIC DNA]</scope>
</reference>
<dbReference type="InParanoid" id="F6TPC7"/>
<dbReference type="SUPFAM" id="SSF56487">
    <property type="entry name" value="SRCR-like"/>
    <property type="match status" value="1"/>
</dbReference>
<dbReference type="Ensembl" id="ENSCINT00000017552.3">
    <property type="protein sequence ID" value="ENSCINP00000017552.3"/>
    <property type="gene ID" value="ENSCING00000008603.3"/>
</dbReference>
<evidence type="ECO:0000313" key="5">
    <source>
        <dbReference type="Proteomes" id="UP000008144"/>
    </source>
</evidence>
<dbReference type="AlphaFoldDB" id="F6TPC7"/>
<reference evidence="4" key="2">
    <citation type="journal article" date="2008" name="Genome Biol.">
        <title>Improved genome assembly and evidence-based global gene model set for the chordate Ciona intestinalis: new insight into intron and operon populations.</title>
        <authorList>
            <person name="Satou Y."/>
            <person name="Mineta K."/>
            <person name="Ogasawara M."/>
            <person name="Sasakura Y."/>
            <person name="Shoguchi E."/>
            <person name="Ueno K."/>
            <person name="Yamada L."/>
            <person name="Matsumoto J."/>
            <person name="Wasserscheid J."/>
            <person name="Dewar K."/>
            <person name="Wiley G.B."/>
            <person name="Macmil S.L."/>
            <person name="Roe B.A."/>
            <person name="Zeller R.W."/>
            <person name="Hastings K.E."/>
            <person name="Lemaire P."/>
            <person name="Lindquist E."/>
            <person name="Endo T."/>
            <person name="Hotta K."/>
            <person name="Inaba K."/>
        </authorList>
    </citation>
    <scope>NUCLEOTIDE SEQUENCE [LARGE SCALE GENOMIC DNA]</scope>
    <source>
        <strain evidence="4">wild type</strain>
    </source>
</reference>
<reference evidence="4" key="3">
    <citation type="submission" date="2025-08" db="UniProtKB">
        <authorList>
            <consortium name="Ensembl"/>
        </authorList>
    </citation>
    <scope>IDENTIFICATION</scope>
</reference>
<comment type="caution">
    <text evidence="2">Lacks conserved residue(s) required for the propagation of feature annotation.</text>
</comment>
<keyword evidence="1" id="KW-1015">Disulfide bond</keyword>
<dbReference type="PROSITE" id="PS50287">
    <property type="entry name" value="SRCR_2"/>
    <property type="match status" value="1"/>
</dbReference>
<dbReference type="InterPro" id="IPR001190">
    <property type="entry name" value="SRCR"/>
</dbReference>
<protein>
    <recommendedName>
        <fullName evidence="3">SRCR domain-containing protein</fullName>
    </recommendedName>
</protein>
<organism evidence="4 5">
    <name type="scientific">Ciona intestinalis</name>
    <name type="common">Transparent sea squirt</name>
    <name type="synonym">Ascidia intestinalis</name>
    <dbReference type="NCBI Taxonomy" id="7719"/>
    <lineage>
        <taxon>Eukaryota</taxon>
        <taxon>Metazoa</taxon>
        <taxon>Chordata</taxon>
        <taxon>Tunicata</taxon>
        <taxon>Ascidiacea</taxon>
        <taxon>Phlebobranchia</taxon>
        <taxon>Cionidae</taxon>
        <taxon>Ciona</taxon>
    </lineage>
</organism>
<proteinExistence type="predicted"/>
<dbReference type="Gene3D" id="3.10.250.10">
    <property type="entry name" value="SRCR-like domain"/>
    <property type="match status" value="1"/>
</dbReference>
<dbReference type="STRING" id="7719.ENSCINP00000017552"/>
<feature type="domain" description="SRCR" evidence="3">
    <location>
        <begin position="155"/>
        <end position="207"/>
    </location>
</feature>
<dbReference type="Pfam" id="PF00530">
    <property type="entry name" value="SRCR"/>
    <property type="match status" value="1"/>
</dbReference>
<dbReference type="PRINTS" id="PR00258">
    <property type="entry name" value="SPERACTRCPTR"/>
</dbReference>
<keyword evidence="5" id="KW-1185">Reference proteome</keyword>
<evidence type="ECO:0000313" key="4">
    <source>
        <dbReference type="Ensembl" id="ENSCINP00000017552.3"/>
    </source>
</evidence>
<evidence type="ECO:0000259" key="3">
    <source>
        <dbReference type="PROSITE" id="PS50287"/>
    </source>
</evidence>
<dbReference type="PANTHER" id="PTHR48071:SF18">
    <property type="entry name" value="DELETED IN MALIGNANT BRAIN TUMORS 1 PROTEIN-RELATED"/>
    <property type="match status" value="1"/>
</dbReference>
<dbReference type="HOGENOM" id="CLU_1328964_0_0_1"/>
<accession>F6TPC7</accession>
<dbReference type="InterPro" id="IPR036772">
    <property type="entry name" value="SRCR-like_dom_sf"/>
</dbReference>
<dbReference type="GO" id="GO:0016020">
    <property type="term" value="C:membrane"/>
    <property type="evidence" value="ECO:0007669"/>
    <property type="project" value="InterPro"/>
</dbReference>
<dbReference type="PANTHER" id="PTHR48071">
    <property type="entry name" value="SRCR DOMAIN-CONTAINING PROTEIN"/>
    <property type="match status" value="1"/>
</dbReference>